<dbReference type="EMBL" id="DNZF01000119">
    <property type="protein sequence ID" value="HBK53377.1"/>
    <property type="molecule type" value="Genomic_DNA"/>
</dbReference>
<sequence length="116" mass="12282">MLSSLSASEAERLIEQALSPGEAVPKEGGHQAPVSPTLTIPVPTEGPVTVAVSDIWFCSCGQHNEGKFCIACGKPKEGAAQTKKKRFCQYCGSEAKSDAKFCVNCGQKIHESARLS</sequence>
<dbReference type="InterPro" id="IPR026870">
    <property type="entry name" value="Zinc_ribbon_dom"/>
</dbReference>
<comment type="caution">
    <text evidence="3">The sequence shown here is derived from an EMBL/GenBank/DDBJ whole genome shotgun (WGS) entry which is preliminary data.</text>
</comment>
<proteinExistence type="predicted"/>
<evidence type="ECO:0000313" key="4">
    <source>
        <dbReference type="Proteomes" id="UP000263273"/>
    </source>
</evidence>
<dbReference type="AlphaFoldDB" id="A0A354YYS5"/>
<reference evidence="3 4" key="1">
    <citation type="journal article" date="2018" name="Nat. Biotechnol.">
        <title>A standardized bacterial taxonomy based on genome phylogeny substantially revises the tree of life.</title>
        <authorList>
            <person name="Parks D.H."/>
            <person name="Chuvochina M."/>
            <person name="Waite D.W."/>
            <person name="Rinke C."/>
            <person name="Skarshewski A."/>
            <person name="Chaumeil P.A."/>
            <person name="Hugenholtz P."/>
        </authorList>
    </citation>
    <scope>NUCLEOTIDE SEQUENCE [LARGE SCALE GENOMIC DNA]</scope>
    <source>
        <strain evidence="3">UBA10948</strain>
    </source>
</reference>
<feature type="region of interest" description="Disordered" evidence="1">
    <location>
        <begin position="21"/>
        <end position="40"/>
    </location>
</feature>
<dbReference type="Pfam" id="PF13240">
    <property type="entry name" value="Zn_Ribbon_1"/>
    <property type="match status" value="1"/>
</dbReference>
<feature type="domain" description="Zinc-ribbon" evidence="2">
    <location>
        <begin position="87"/>
        <end position="108"/>
    </location>
</feature>
<protein>
    <recommendedName>
        <fullName evidence="2">Zinc-ribbon domain-containing protein</fullName>
    </recommendedName>
</protein>
<organism evidence="3 4">
    <name type="scientific">Syntrophomonas wolfei</name>
    <dbReference type="NCBI Taxonomy" id="863"/>
    <lineage>
        <taxon>Bacteria</taxon>
        <taxon>Bacillati</taxon>
        <taxon>Bacillota</taxon>
        <taxon>Clostridia</taxon>
        <taxon>Eubacteriales</taxon>
        <taxon>Syntrophomonadaceae</taxon>
        <taxon>Syntrophomonas</taxon>
    </lineage>
</organism>
<accession>A0A354YYS5</accession>
<dbReference type="Proteomes" id="UP000263273">
    <property type="component" value="Unassembled WGS sequence"/>
</dbReference>
<name>A0A354YYS5_9FIRM</name>
<evidence type="ECO:0000313" key="3">
    <source>
        <dbReference type="EMBL" id="HBK53377.1"/>
    </source>
</evidence>
<gene>
    <name evidence="3" type="ORF">DDZ44_05530</name>
</gene>
<evidence type="ECO:0000256" key="1">
    <source>
        <dbReference type="SAM" id="MobiDB-lite"/>
    </source>
</evidence>
<evidence type="ECO:0000259" key="2">
    <source>
        <dbReference type="Pfam" id="PF13240"/>
    </source>
</evidence>